<evidence type="ECO:0000256" key="2">
    <source>
        <dbReference type="SAM" id="Phobius"/>
    </source>
</evidence>
<feature type="compositionally biased region" description="Low complexity" evidence="1">
    <location>
        <begin position="147"/>
        <end position="160"/>
    </location>
</feature>
<name>A0A0F7TMI1_PENBI</name>
<dbReference type="EMBL" id="CDHK01000005">
    <property type="protein sequence ID" value="CEJ57076.1"/>
    <property type="molecule type" value="Genomic_DNA"/>
</dbReference>
<proteinExistence type="predicted"/>
<evidence type="ECO:0000256" key="1">
    <source>
        <dbReference type="SAM" id="MobiDB-lite"/>
    </source>
</evidence>
<feature type="transmembrane region" description="Helical" evidence="2">
    <location>
        <begin position="69"/>
        <end position="92"/>
    </location>
</feature>
<sequence>MKQPNQPRVLPRWWYLIFFVGAIALFVAGGALLGSWYSHASGCANSYLANIDESWNDYTDCASKKNATYYAALVCLVVAIVFKFIAWTLLIIHCLQRRRYNQYQFAATYQTVPPMDLNQQPYGAYYAPPPGNQYSTQYSPHYPPQTPAYAPAPMYPDTAYNGQKDANPPPSQPPHATAHYA</sequence>
<feature type="transmembrane region" description="Helical" evidence="2">
    <location>
        <begin position="12"/>
        <end position="37"/>
    </location>
</feature>
<reference evidence="4" key="1">
    <citation type="journal article" date="2015" name="Genome Announc.">
        <title>Draft genome sequence of the fungus Penicillium brasilianum MG11.</title>
        <authorList>
            <person name="Horn F."/>
            <person name="Linde J."/>
            <person name="Mattern D.J."/>
            <person name="Walther G."/>
            <person name="Guthke R."/>
            <person name="Brakhage A.A."/>
            <person name="Valiante V."/>
        </authorList>
    </citation>
    <scope>NUCLEOTIDE SEQUENCE [LARGE SCALE GENOMIC DNA]</scope>
    <source>
        <strain evidence="4">MG11</strain>
    </source>
</reference>
<feature type="region of interest" description="Disordered" evidence="1">
    <location>
        <begin position="147"/>
        <end position="181"/>
    </location>
</feature>
<accession>A0A0F7TMI1</accession>
<dbReference type="AlphaFoldDB" id="A0A0F7TMI1"/>
<protein>
    <submittedName>
        <fullName evidence="3">Uncharacterized protein</fullName>
    </submittedName>
</protein>
<gene>
    <name evidence="3" type="ORF">PMG11_05784</name>
</gene>
<dbReference type="OrthoDB" id="3453456at2759"/>
<keyword evidence="2" id="KW-1133">Transmembrane helix</keyword>
<evidence type="ECO:0000313" key="3">
    <source>
        <dbReference type="EMBL" id="CEJ57076.1"/>
    </source>
</evidence>
<dbReference type="Proteomes" id="UP000042958">
    <property type="component" value="Unassembled WGS sequence"/>
</dbReference>
<evidence type="ECO:0000313" key="4">
    <source>
        <dbReference type="Proteomes" id="UP000042958"/>
    </source>
</evidence>
<keyword evidence="2" id="KW-0812">Transmembrane</keyword>
<keyword evidence="2" id="KW-0472">Membrane</keyword>
<organism evidence="3 4">
    <name type="scientific">Penicillium brasilianum</name>
    <dbReference type="NCBI Taxonomy" id="104259"/>
    <lineage>
        <taxon>Eukaryota</taxon>
        <taxon>Fungi</taxon>
        <taxon>Dikarya</taxon>
        <taxon>Ascomycota</taxon>
        <taxon>Pezizomycotina</taxon>
        <taxon>Eurotiomycetes</taxon>
        <taxon>Eurotiomycetidae</taxon>
        <taxon>Eurotiales</taxon>
        <taxon>Aspergillaceae</taxon>
        <taxon>Penicillium</taxon>
    </lineage>
</organism>
<keyword evidence="4" id="KW-1185">Reference proteome</keyword>